<dbReference type="RefSeq" id="WP_071307909.1">
    <property type="nucleotide sequence ID" value="NZ_MLQR01000001.1"/>
</dbReference>
<comment type="subcellular location">
    <subcellularLocation>
        <location evidence="1">Membrane</location>
        <topology evidence="1">Multi-pass membrane protein</topology>
    </subcellularLocation>
</comment>
<evidence type="ECO:0000313" key="8">
    <source>
        <dbReference type="Proteomes" id="UP000179524"/>
    </source>
</evidence>
<feature type="transmembrane region" description="Helical" evidence="5">
    <location>
        <begin position="170"/>
        <end position="189"/>
    </location>
</feature>
<dbReference type="Pfam" id="PF04893">
    <property type="entry name" value="Yip1"/>
    <property type="match status" value="1"/>
</dbReference>
<keyword evidence="4 5" id="KW-0472">Membrane</keyword>
<dbReference type="Proteomes" id="UP000179524">
    <property type="component" value="Unassembled WGS sequence"/>
</dbReference>
<dbReference type="EMBL" id="MLQR01000001">
    <property type="protein sequence ID" value="OIJ17183.1"/>
    <property type="molecule type" value="Genomic_DNA"/>
</dbReference>
<evidence type="ECO:0000256" key="1">
    <source>
        <dbReference type="ARBA" id="ARBA00004141"/>
    </source>
</evidence>
<evidence type="ECO:0000256" key="4">
    <source>
        <dbReference type="ARBA" id="ARBA00023136"/>
    </source>
</evidence>
<keyword evidence="2 5" id="KW-0812">Transmembrane</keyword>
<keyword evidence="3 5" id="KW-1133">Transmembrane helix</keyword>
<feature type="transmembrane region" description="Helical" evidence="5">
    <location>
        <begin position="87"/>
        <end position="112"/>
    </location>
</feature>
<accession>A0A1S2LYB1</accession>
<dbReference type="GO" id="GO:0016020">
    <property type="term" value="C:membrane"/>
    <property type="evidence" value="ECO:0007669"/>
    <property type="project" value="UniProtKB-SubCell"/>
</dbReference>
<feature type="domain" description="Yip1" evidence="6">
    <location>
        <begin position="20"/>
        <end position="217"/>
    </location>
</feature>
<evidence type="ECO:0000313" key="7">
    <source>
        <dbReference type="EMBL" id="OIJ17183.1"/>
    </source>
</evidence>
<evidence type="ECO:0000256" key="5">
    <source>
        <dbReference type="SAM" id="Phobius"/>
    </source>
</evidence>
<dbReference type="OrthoDB" id="2940219at2"/>
<evidence type="ECO:0000256" key="2">
    <source>
        <dbReference type="ARBA" id="ARBA00022692"/>
    </source>
</evidence>
<dbReference type="AlphaFoldDB" id="A0A1S2LYB1"/>
<feature type="transmembrane region" description="Helical" evidence="5">
    <location>
        <begin position="201"/>
        <end position="221"/>
    </location>
</feature>
<name>A0A1S2LYB1_9BACI</name>
<reference evidence="7 8" key="1">
    <citation type="submission" date="2016-10" db="EMBL/GenBank/DDBJ databases">
        <title>Draft genome sequences of four alkaliphilic bacteria belonging to the Anaerobacillus genus.</title>
        <authorList>
            <person name="Bassil N.M."/>
            <person name="Lloyd J.R."/>
        </authorList>
    </citation>
    <scope>NUCLEOTIDE SEQUENCE [LARGE SCALE GENOMIC DNA]</scope>
    <source>
        <strain evidence="7 8">DSM 18345</strain>
    </source>
</reference>
<gene>
    <name evidence="7" type="ORF">BKP37_01220</name>
</gene>
<proteinExistence type="predicted"/>
<evidence type="ECO:0000256" key="3">
    <source>
        <dbReference type="ARBA" id="ARBA00022989"/>
    </source>
</evidence>
<sequence length="222" mass="24611">MSELHERNEIILKPGKPSLFGLFLYPGEQFEKLKANPLIFVPLLLVTLIYTIGTAIMAFGMDSSWLLVQFSPEEADLFAEMEMFMRIGILFFGLFIPIISALLFAIVFIIIAKISRSAVTFKQLVSLGIFVSVIGGIGILFNAIMTTFFGTNPDIPFTSLAIFFGEESELMALLIGIEVFSIWQLIVTVTGLRKVANFGAALAWIASIVFYFISIMITLLIS</sequence>
<dbReference type="InterPro" id="IPR006977">
    <property type="entry name" value="Yip1_dom"/>
</dbReference>
<comment type="caution">
    <text evidence="7">The sequence shown here is derived from an EMBL/GenBank/DDBJ whole genome shotgun (WGS) entry which is preliminary data.</text>
</comment>
<keyword evidence="8" id="KW-1185">Reference proteome</keyword>
<protein>
    <recommendedName>
        <fullName evidence="6">Yip1 domain-containing protein</fullName>
    </recommendedName>
</protein>
<feature type="transmembrane region" description="Helical" evidence="5">
    <location>
        <begin position="38"/>
        <end position="61"/>
    </location>
</feature>
<evidence type="ECO:0000259" key="6">
    <source>
        <dbReference type="Pfam" id="PF04893"/>
    </source>
</evidence>
<feature type="transmembrane region" description="Helical" evidence="5">
    <location>
        <begin position="124"/>
        <end position="150"/>
    </location>
</feature>
<organism evidence="7 8">
    <name type="scientific">Anaerobacillus alkalilacustris</name>
    <dbReference type="NCBI Taxonomy" id="393763"/>
    <lineage>
        <taxon>Bacteria</taxon>
        <taxon>Bacillati</taxon>
        <taxon>Bacillota</taxon>
        <taxon>Bacilli</taxon>
        <taxon>Bacillales</taxon>
        <taxon>Bacillaceae</taxon>
        <taxon>Anaerobacillus</taxon>
    </lineage>
</organism>